<dbReference type="InterPro" id="IPR011993">
    <property type="entry name" value="PH-like_dom_sf"/>
</dbReference>
<evidence type="ECO:0000256" key="1">
    <source>
        <dbReference type="SAM" id="MobiDB-lite"/>
    </source>
</evidence>
<feature type="compositionally biased region" description="Low complexity" evidence="1">
    <location>
        <begin position="33"/>
        <end position="53"/>
    </location>
</feature>
<evidence type="ECO:0000313" key="3">
    <source>
        <dbReference type="Proteomes" id="UP000000267"/>
    </source>
</evidence>
<dbReference type="AlphaFoldDB" id="A7TQM1"/>
<protein>
    <recommendedName>
        <fullName evidence="4">PH domain-containing protein</fullName>
    </recommendedName>
</protein>
<accession>A7TQM1</accession>
<proteinExistence type="predicted"/>
<dbReference type="eggNOG" id="ENOG502QUAB">
    <property type="taxonomic scope" value="Eukaryota"/>
</dbReference>
<dbReference type="Proteomes" id="UP000000267">
    <property type="component" value="Unassembled WGS sequence"/>
</dbReference>
<dbReference type="HOGENOM" id="CLU_012105_0_0_1"/>
<feature type="compositionally biased region" description="Basic residues" evidence="1">
    <location>
        <begin position="322"/>
        <end position="338"/>
    </location>
</feature>
<dbReference type="GeneID" id="5543508"/>
<feature type="compositionally biased region" description="Polar residues" evidence="1">
    <location>
        <begin position="23"/>
        <end position="32"/>
    </location>
</feature>
<evidence type="ECO:0000313" key="2">
    <source>
        <dbReference type="EMBL" id="EDO15442.1"/>
    </source>
</evidence>
<dbReference type="RefSeq" id="XP_001643300.1">
    <property type="nucleotide sequence ID" value="XM_001643250.1"/>
</dbReference>
<dbReference type="KEGG" id="vpo:Kpol_1027p16"/>
<organism evidence="3">
    <name type="scientific">Vanderwaltozyma polyspora (strain ATCC 22028 / DSM 70294 / BCRC 21397 / CBS 2163 / NBRC 10782 / NRRL Y-8283 / UCD 57-17)</name>
    <name type="common">Kluyveromyces polysporus</name>
    <dbReference type="NCBI Taxonomy" id="436907"/>
    <lineage>
        <taxon>Eukaryota</taxon>
        <taxon>Fungi</taxon>
        <taxon>Dikarya</taxon>
        <taxon>Ascomycota</taxon>
        <taxon>Saccharomycotina</taxon>
        <taxon>Saccharomycetes</taxon>
        <taxon>Saccharomycetales</taxon>
        <taxon>Saccharomycetaceae</taxon>
        <taxon>Vanderwaltozyma</taxon>
    </lineage>
</organism>
<evidence type="ECO:0008006" key="4">
    <source>
        <dbReference type="Google" id="ProtNLM"/>
    </source>
</evidence>
<gene>
    <name evidence="2" type="ORF">Kpol_1027p16</name>
</gene>
<dbReference type="OrthoDB" id="5865767at2759"/>
<feature type="compositionally biased region" description="Acidic residues" evidence="1">
    <location>
        <begin position="557"/>
        <end position="583"/>
    </location>
</feature>
<sequence>MLSNMGIRRPQQANEVDLPESIGSHSSYSIEDTFTSTSNPSTTRTVSPTPSISQNVKTSLKMATSTTTVSTISSNNTYTSDTHHAARINKNNDIDLFRVIDPYPALPPSYEDTNPNNRITFPIYENTKPCTKDIKPPPYSQTLYHYTLVSIKQEWISPYSISPSRNWVNYIMELNSTQLNFYKIDQELTSEIRGYSNGDMRKENGMPNNGNPFQLFATKNAYIIDKVEHELIMKSIAKNPSKYMTNCTMYRTYSLQFGQLGIPTDYKKRSHVLRLRCEENQFLVKFTSVDELIMWSMYINMGISISLDLDRREFPNYRVVPRRRRRRRHRRKNKKRKPKTLDDINTSILNTNSNTIGQHLRIKSKSLTSMTSSKEVRNNRLDRVLSLDGGSQNISNDESQTFKSKLKGFFRSPRRRTNSSHSHSSSFYPQFNSLQDLLEVDEDTTENRQYFVESNFTPTTITKIDSYSKNISSNRNVGNYDNGHDNDDHDDDVTDATQNLNILRIDTINSGITNESMEIGEIPFPTEKSETYKTLDPLSQSNSDVNETDSGMPTSADIDDLDDELEDDELEDEYDLDSDEENLDIEHDPEREESNGQYFNNSDPRRSVYVEEGMFQDSEDDYEYIVVDDHPIHSSGRRLRSTSRVSVGSNVPYGSDDIKWNPPIKVMSRRRYIKDSIRCIRGLLEEKSWVGQSVVRKIDYPPNEVINSPIYIAQTNGDKSKLKRTTKFDPSSYQTRNHCLKEYLVGPVSFVKPSSRQYLFA</sequence>
<keyword evidence="3" id="KW-1185">Reference proteome</keyword>
<feature type="compositionally biased region" description="Basic and acidic residues" evidence="1">
    <location>
        <begin position="584"/>
        <end position="594"/>
    </location>
</feature>
<feature type="region of interest" description="Disordered" evidence="1">
    <location>
        <begin position="1"/>
        <end position="59"/>
    </location>
</feature>
<dbReference type="PANTHER" id="PTHR37283">
    <property type="entry name" value="PH DOMAIN-CONTAINING PROTEIN YHR131C"/>
    <property type="match status" value="1"/>
</dbReference>
<dbReference type="OMA" id="FYHIDES"/>
<dbReference type="PhylomeDB" id="A7TQM1"/>
<feature type="region of interest" description="Disordered" evidence="1">
    <location>
        <begin position="532"/>
        <end position="604"/>
    </location>
</feature>
<dbReference type="Gene3D" id="2.30.29.30">
    <property type="entry name" value="Pleckstrin-homology domain (PH domain)/Phosphotyrosine-binding domain (PTB)"/>
    <property type="match status" value="1"/>
</dbReference>
<name>A7TQM1_VANPO</name>
<feature type="region of interest" description="Disordered" evidence="1">
    <location>
        <begin position="470"/>
        <end position="491"/>
    </location>
</feature>
<dbReference type="InParanoid" id="A7TQM1"/>
<dbReference type="PANTHER" id="PTHR37283:SF1">
    <property type="entry name" value="PH DOMAIN-CONTAINING PROTEIN YHR131C"/>
    <property type="match status" value="1"/>
</dbReference>
<feature type="region of interest" description="Disordered" evidence="1">
    <location>
        <begin position="322"/>
        <end position="348"/>
    </location>
</feature>
<dbReference type="FunCoup" id="A7TQM1">
    <property type="interactions" value="43"/>
</dbReference>
<dbReference type="EMBL" id="DS480460">
    <property type="protein sequence ID" value="EDO15442.1"/>
    <property type="molecule type" value="Genomic_DNA"/>
</dbReference>
<reference evidence="2 3" key="1">
    <citation type="journal article" date="2007" name="Proc. Natl. Acad. Sci. U.S.A.">
        <title>Independent sorting-out of thousands of duplicated gene pairs in two yeast species descended from a whole-genome duplication.</title>
        <authorList>
            <person name="Scannell D.R."/>
            <person name="Frank A.C."/>
            <person name="Conant G.C."/>
            <person name="Byrne K.P."/>
            <person name="Woolfit M."/>
            <person name="Wolfe K.H."/>
        </authorList>
    </citation>
    <scope>NUCLEOTIDE SEQUENCE [LARGE SCALE GENOMIC DNA]</scope>
    <source>
        <strain evidence="3">ATCC 22028 / DSM 70294 / BCRC 21397 / CBS 2163 / NBRC 10782 / NRRL Y-8283 / UCD 57-17</strain>
    </source>
</reference>
<dbReference type="STRING" id="436907.A7TQM1"/>
<feature type="compositionally biased region" description="Polar residues" evidence="1">
    <location>
        <begin position="537"/>
        <end position="553"/>
    </location>
</feature>